<dbReference type="Proteomes" id="UP000233837">
    <property type="component" value="Unassembled WGS sequence"/>
</dbReference>
<evidence type="ECO:0000313" key="4">
    <source>
        <dbReference type="Proteomes" id="UP000233837"/>
    </source>
</evidence>
<dbReference type="InterPro" id="IPR054296">
    <property type="entry name" value="DUF7032"/>
</dbReference>
<evidence type="ECO:0000313" key="3">
    <source>
        <dbReference type="EMBL" id="PKU70275.1"/>
    </source>
</evidence>
<proteinExistence type="predicted"/>
<dbReference type="STRING" id="906689.A0A2I0W3N2"/>
<dbReference type="AlphaFoldDB" id="A0A2I0W3N2"/>
<dbReference type="Pfam" id="PF23005">
    <property type="entry name" value="DUF7032"/>
    <property type="match status" value="1"/>
</dbReference>
<protein>
    <submittedName>
        <fullName evidence="3">U-box domain-containing protein 4</fullName>
    </submittedName>
</protein>
<dbReference type="EMBL" id="KZ502939">
    <property type="protein sequence ID" value="PKU70275.1"/>
    <property type="molecule type" value="Genomic_DNA"/>
</dbReference>
<dbReference type="InterPro" id="IPR011989">
    <property type="entry name" value="ARM-like"/>
</dbReference>
<feature type="domain" description="DUF7032" evidence="2">
    <location>
        <begin position="25"/>
        <end position="133"/>
    </location>
</feature>
<gene>
    <name evidence="3" type="primary">PUB4</name>
    <name evidence="3" type="ORF">MA16_Dca021611</name>
</gene>
<dbReference type="PANTHER" id="PTHR46043:SF2">
    <property type="entry name" value="ARM REPEAT SUPERFAMILY PROTEIN"/>
    <property type="match status" value="1"/>
</dbReference>
<dbReference type="PANTHER" id="PTHR46043">
    <property type="entry name" value="ARM REPEAT SUPERFAMILY PROTEIN"/>
    <property type="match status" value="1"/>
</dbReference>
<reference evidence="3 4" key="1">
    <citation type="journal article" date="2016" name="Sci. Rep.">
        <title>The Dendrobium catenatum Lindl. genome sequence provides insights into polysaccharide synthase, floral development and adaptive evolution.</title>
        <authorList>
            <person name="Zhang G.Q."/>
            <person name="Xu Q."/>
            <person name="Bian C."/>
            <person name="Tsai W.C."/>
            <person name="Yeh C.M."/>
            <person name="Liu K.W."/>
            <person name="Yoshida K."/>
            <person name="Zhang L.S."/>
            <person name="Chang S.B."/>
            <person name="Chen F."/>
            <person name="Shi Y."/>
            <person name="Su Y.Y."/>
            <person name="Zhang Y.Q."/>
            <person name="Chen L.J."/>
            <person name="Yin Y."/>
            <person name="Lin M."/>
            <person name="Huang H."/>
            <person name="Deng H."/>
            <person name="Wang Z.W."/>
            <person name="Zhu S.L."/>
            <person name="Zhao X."/>
            <person name="Deng C."/>
            <person name="Niu S.C."/>
            <person name="Huang J."/>
            <person name="Wang M."/>
            <person name="Liu G.H."/>
            <person name="Yang H.J."/>
            <person name="Xiao X.J."/>
            <person name="Hsiao Y.Y."/>
            <person name="Wu W.L."/>
            <person name="Chen Y.Y."/>
            <person name="Mitsuda N."/>
            <person name="Ohme-Takagi M."/>
            <person name="Luo Y.B."/>
            <person name="Van de Peer Y."/>
            <person name="Liu Z.J."/>
        </authorList>
    </citation>
    <scope>NUCLEOTIDE SEQUENCE [LARGE SCALE GENOMIC DNA]</scope>
    <source>
        <tissue evidence="3">The whole plant</tissue>
    </source>
</reference>
<evidence type="ECO:0000259" key="2">
    <source>
        <dbReference type="Pfam" id="PF23005"/>
    </source>
</evidence>
<dbReference type="OrthoDB" id="7537227at2759"/>
<keyword evidence="4" id="KW-1185">Reference proteome</keyword>
<dbReference type="InterPro" id="IPR000225">
    <property type="entry name" value="Armadillo"/>
</dbReference>
<organism evidence="3 4">
    <name type="scientific">Dendrobium catenatum</name>
    <dbReference type="NCBI Taxonomy" id="906689"/>
    <lineage>
        <taxon>Eukaryota</taxon>
        <taxon>Viridiplantae</taxon>
        <taxon>Streptophyta</taxon>
        <taxon>Embryophyta</taxon>
        <taxon>Tracheophyta</taxon>
        <taxon>Spermatophyta</taxon>
        <taxon>Magnoliopsida</taxon>
        <taxon>Liliopsida</taxon>
        <taxon>Asparagales</taxon>
        <taxon>Orchidaceae</taxon>
        <taxon>Epidendroideae</taxon>
        <taxon>Malaxideae</taxon>
        <taxon>Dendrobiinae</taxon>
        <taxon>Dendrobium</taxon>
    </lineage>
</organism>
<reference evidence="3 4" key="2">
    <citation type="journal article" date="2017" name="Nature">
        <title>The Apostasia genome and the evolution of orchids.</title>
        <authorList>
            <person name="Zhang G.Q."/>
            <person name="Liu K.W."/>
            <person name="Li Z."/>
            <person name="Lohaus R."/>
            <person name="Hsiao Y.Y."/>
            <person name="Niu S.C."/>
            <person name="Wang J.Y."/>
            <person name="Lin Y.C."/>
            <person name="Xu Q."/>
            <person name="Chen L.J."/>
            <person name="Yoshida K."/>
            <person name="Fujiwara S."/>
            <person name="Wang Z.W."/>
            <person name="Zhang Y.Q."/>
            <person name="Mitsuda N."/>
            <person name="Wang M."/>
            <person name="Liu G.H."/>
            <person name="Pecoraro L."/>
            <person name="Huang H.X."/>
            <person name="Xiao X.J."/>
            <person name="Lin M."/>
            <person name="Wu X.Y."/>
            <person name="Wu W.L."/>
            <person name="Chen Y.Y."/>
            <person name="Chang S.B."/>
            <person name="Sakamoto S."/>
            <person name="Ohme-Takagi M."/>
            <person name="Yagi M."/>
            <person name="Zeng S.J."/>
            <person name="Shen C.Y."/>
            <person name="Yeh C.M."/>
            <person name="Luo Y.B."/>
            <person name="Tsai W.C."/>
            <person name="Van de Peer Y."/>
            <person name="Liu Z.J."/>
        </authorList>
    </citation>
    <scope>NUCLEOTIDE SEQUENCE [LARGE SCALE GENOMIC DNA]</scope>
    <source>
        <tissue evidence="3">The whole plant</tissue>
    </source>
</reference>
<name>A0A2I0W3N2_9ASPA</name>
<sequence>MTPASPALSPPPPASTGDTLDLILHHLLPVLLVAALSAKSLVGRWRLVHSKLSILLSSLSAAASASPYSSGNPLFTDLLPNLLTTLRSLEPLSTRCLDPTLPSGKLHLQSDLDIATASLGLHLHDLELLLRSGLLNQANPHSTAIVLSLPSASASRADLSLYVRDLFARLQIGTIDLKIKALDSLQQFLASDPPKIAPVVAQEGDLAFLIRLLDPSSHSLIRDSAAAAVSLLATASASSRRSLFDEGALGPLLRLLDTGSLAVKEKAVVAVEAIAADATNAWAVAAYGGVSILINACRPGSGSPAIQSLAAASLNYISAIDELRASMAEEGAVPILIDLLASGVPLSSKNAALCLWSLASFGGEPIRVSIIEEGGLRNLLQLLHDYSLSADPDISEHTLRAIHALSFSAAAAKTLSSSPGFFVLLTDLIRRSSAATQLAAAAVLSNLSPSDELKRSMAPSMVALVKMLESSKPESAQEMAARALVSLLSVHSNRKELARDEKSVMRLVQMLDPGREEVCKKFPVSVVLALAAGGGGGCRRRLGDAGVSSQLQKLADADVPGARKALHRIAGGRFKNLFSFVRRE</sequence>
<dbReference type="InterPro" id="IPR016024">
    <property type="entry name" value="ARM-type_fold"/>
</dbReference>
<feature type="repeat" description="ARM" evidence="1">
    <location>
        <begin position="374"/>
        <end position="420"/>
    </location>
</feature>
<dbReference type="PROSITE" id="PS50176">
    <property type="entry name" value="ARM_REPEAT"/>
    <property type="match status" value="1"/>
</dbReference>
<accession>A0A2I0W3N2</accession>
<dbReference type="SUPFAM" id="SSF48371">
    <property type="entry name" value="ARM repeat"/>
    <property type="match status" value="1"/>
</dbReference>
<evidence type="ECO:0000256" key="1">
    <source>
        <dbReference type="PROSITE-ProRule" id="PRU00259"/>
    </source>
</evidence>
<dbReference type="Gene3D" id="1.25.10.10">
    <property type="entry name" value="Leucine-rich Repeat Variant"/>
    <property type="match status" value="2"/>
</dbReference>
<dbReference type="SMART" id="SM00185">
    <property type="entry name" value="ARM"/>
    <property type="match status" value="5"/>
</dbReference>